<name>B5GRD6_STRCL</name>
<evidence type="ECO:0000313" key="3">
    <source>
        <dbReference type="Proteomes" id="UP000002357"/>
    </source>
</evidence>
<evidence type="ECO:0000256" key="1">
    <source>
        <dbReference type="SAM" id="MobiDB-lite"/>
    </source>
</evidence>
<organism evidence="2 3">
    <name type="scientific">Streptomyces clavuligerus</name>
    <dbReference type="NCBI Taxonomy" id="1901"/>
    <lineage>
        <taxon>Bacteria</taxon>
        <taxon>Bacillati</taxon>
        <taxon>Actinomycetota</taxon>
        <taxon>Actinomycetes</taxon>
        <taxon>Kitasatosporales</taxon>
        <taxon>Streptomycetaceae</taxon>
        <taxon>Streptomyces</taxon>
    </lineage>
</organism>
<geneLocation type="plasmid" evidence="2 3">
    <name>pSCL4</name>
</geneLocation>
<sequence length="118" mass="12561">MVDGRPYRPGPPRAFAVPTAHLLSDRFPDGRLHADMRASATNRPSRSPCSAPSSAGTAPPGGAVPTEPTDRVHPYRTLLAWQRTLVVLDNTAGVQQVSDLLPSRVRCATIVTTSTPGH</sequence>
<dbReference type="AlphaFoldDB" id="B5GRD6"/>
<reference evidence="2 3" key="1">
    <citation type="journal article" date="2010" name="Genome Biol. Evol.">
        <title>The sequence of a 1.8-mb bacterial linear plasmid reveals a rich evolutionary reservoir of secondary metabolic pathways.</title>
        <authorList>
            <person name="Medema M.H."/>
            <person name="Trefzer A."/>
            <person name="Kovalchuk A."/>
            <person name="van den Berg M."/>
            <person name="Mueller U."/>
            <person name="Heijne W."/>
            <person name="Wu L."/>
            <person name="Alam M.T."/>
            <person name="Ronning C.M."/>
            <person name="Nierman W.C."/>
            <person name="Bovenberg R.A.L."/>
            <person name="Breitling R."/>
            <person name="Takano E."/>
        </authorList>
    </citation>
    <scope>NUCLEOTIDE SEQUENCE [LARGE SCALE GENOMIC DNA]</scope>
    <source>
        <strain evidence="3">ATCC 27064 / DSM 738 / JCM 4710 / NBRC 13307 / NCIMB 12785 / NRRL 3585 / VKM Ac-602</strain>
        <plasmid evidence="2">pSCL4</plasmid>
    </source>
</reference>
<gene>
    <name evidence="2" type="ORF">SCLAV_p0499</name>
</gene>
<keyword evidence="2" id="KW-0614">Plasmid</keyword>
<dbReference type="eggNOG" id="COG3903">
    <property type="taxonomic scope" value="Bacteria"/>
</dbReference>
<protein>
    <submittedName>
        <fullName evidence="2">Regulatory protein</fullName>
    </submittedName>
</protein>
<dbReference type="EMBL" id="CM000914">
    <property type="protein sequence ID" value="EFG03989.2"/>
    <property type="molecule type" value="Genomic_DNA"/>
</dbReference>
<proteinExistence type="predicted"/>
<feature type="compositionally biased region" description="Basic and acidic residues" evidence="1">
    <location>
        <begin position="26"/>
        <end position="36"/>
    </location>
</feature>
<evidence type="ECO:0000313" key="2">
    <source>
        <dbReference type="EMBL" id="EFG03989.2"/>
    </source>
</evidence>
<feature type="compositionally biased region" description="Low complexity" evidence="1">
    <location>
        <begin position="43"/>
        <end position="55"/>
    </location>
</feature>
<accession>B5GRD6</accession>
<feature type="region of interest" description="Disordered" evidence="1">
    <location>
        <begin position="26"/>
        <end position="70"/>
    </location>
</feature>
<dbReference type="Proteomes" id="UP000002357">
    <property type="component" value="Plasmid pSCL4"/>
</dbReference>
<keyword evidence="3" id="KW-1185">Reference proteome</keyword>